<evidence type="ECO:0000256" key="6">
    <source>
        <dbReference type="RuleBase" id="RU000489"/>
    </source>
</evidence>
<dbReference type="InterPro" id="IPR001223">
    <property type="entry name" value="Glyco_hydro18_cat"/>
</dbReference>
<dbReference type="Pfam" id="PF00704">
    <property type="entry name" value="Glyco_hydro_18"/>
    <property type="match status" value="2"/>
</dbReference>
<dbReference type="InterPro" id="IPR001579">
    <property type="entry name" value="Glyco_hydro_18_chit_AS"/>
</dbReference>
<dbReference type="InterPro" id="IPR050314">
    <property type="entry name" value="Glycosyl_Hydrlase_18"/>
</dbReference>
<dbReference type="InterPro" id="IPR017853">
    <property type="entry name" value="GH"/>
</dbReference>
<dbReference type="InterPro" id="IPR011583">
    <property type="entry name" value="Chitinase_II/V-like_cat"/>
</dbReference>
<feature type="chain" id="PRO_5047333285" description="chitinase" evidence="7">
    <location>
        <begin position="20"/>
        <end position="1106"/>
    </location>
</feature>
<dbReference type="EMBL" id="JAPDDT010000001">
    <property type="protein sequence ID" value="MCW1921346.1"/>
    <property type="molecule type" value="Genomic_DNA"/>
</dbReference>
<dbReference type="GO" id="GO:0016787">
    <property type="term" value="F:hydrolase activity"/>
    <property type="evidence" value="ECO:0007669"/>
    <property type="project" value="UniProtKB-KW"/>
</dbReference>
<keyword evidence="4" id="KW-0146">Chitin degradation</keyword>
<evidence type="ECO:0000313" key="11">
    <source>
        <dbReference type="Proteomes" id="UP001320876"/>
    </source>
</evidence>
<dbReference type="SUPFAM" id="SSF49384">
    <property type="entry name" value="Carbohydrate-binding domain"/>
    <property type="match status" value="1"/>
</dbReference>
<dbReference type="InterPro" id="IPR008965">
    <property type="entry name" value="CBM2/CBM3_carb-bd_dom_sf"/>
</dbReference>
<dbReference type="InterPro" id="IPR001919">
    <property type="entry name" value="CBD2"/>
</dbReference>
<dbReference type="Pfam" id="PF00553">
    <property type="entry name" value="CBM_2"/>
    <property type="match status" value="1"/>
</dbReference>
<comment type="caution">
    <text evidence="10">The sequence shown here is derived from an EMBL/GenBank/DDBJ whole genome shotgun (WGS) entry which is preliminary data.</text>
</comment>
<dbReference type="SUPFAM" id="SSF51445">
    <property type="entry name" value="(Trans)glycosidases"/>
    <property type="match status" value="2"/>
</dbReference>
<organism evidence="10 11">
    <name type="scientific">Luteolibacter arcticus</name>
    <dbReference type="NCBI Taxonomy" id="1581411"/>
    <lineage>
        <taxon>Bacteria</taxon>
        <taxon>Pseudomonadati</taxon>
        <taxon>Verrucomicrobiota</taxon>
        <taxon>Verrucomicrobiia</taxon>
        <taxon>Verrucomicrobiales</taxon>
        <taxon>Verrucomicrobiaceae</taxon>
        <taxon>Luteolibacter</taxon>
    </lineage>
</organism>
<feature type="domain" description="GH18" evidence="9">
    <location>
        <begin position="34"/>
        <end position="490"/>
    </location>
</feature>
<feature type="domain" description="CBM2" evidence="8">
    <location>
        <begin position="867"/>
        <end position="975"/>
    </location>
</feature>
<protein>
    <recommendedName>
        <fullName evidence="2">chitinase</fullName>
        <ecNumber evidence="2">3.2.1.14</ecNumber>
    </recommendedName>
</protein>
<dbReference type="SMART" id="SM00636">
    <property type="entry name" value="Glyco_18"/>
    <property type="match status" value="2"/>
</dbReference>
<reference evidence="10 11" key="1">
    <citation type="submission" date="2022-10" db="EMBL/GenBank/DDBJ databases">
        <title>Luteolibacter arcticus strain CCTCC AB 2014275, whole genome shotgun sequencing project.</title>
        <authorList>
            <person name="Zhao G."/>
            <person name="Shen L."/>
        </authorList>
    </citation>
    <scope>NUCLEOTIDE SEQUENCE [LARGE SCALE GENOMIC DNA]</scope>
    <source>
        <strain evidence="10 11">CCTCC AB 2014275</strain>
    </source>
</reference>
<dbReference type="PANTHER" id="PTHR11177:SF317">
    <property type="entry name" value="CHITINASE 12-RELATED"/>
    <property type="match status" value="1"/>
</dbReference>
<dbReference type="Gene3D" id="3.10.50.10">
    <property type="match status" value="1"/>
</dbReference>
<dbReference type="PROSITE" id="PS01095">
    <property type="entry name" value="GH18_1"/>
    <property type="match status" value="2"/>
</dbReference>
<dbReference type="PROSITE" id="PS51173">
    <property type="entry name" value="CBM2"/>
    <property type="match status" value="1"/>
</dbReference>
<evidence type="ECO:0000256" key="3">
    <source>
        <dbReference type="ARBA" id="ARBA00022801"/>
    </source>
</evidence>
<sequence>MLRHLLLCLLPLSTLSAQWGANSQPTRTTADHTKRVVGYVTQWDAWKTTSAGLPKQGFLNHLNLDYSQYTHLNFSFFGVANDGSLHSGDYRNQAIYQAGSTQQPAPLLHGDVSSSWDYHLIWGNLTPQWEINATVQAAGFVAFNGGWKHVATGLSGPLPVPYHPPGTAPGILDLAHSKGVKVMAAIGGWSMCKHFPEMAADPVKRARFIADCQKLIALGFDGIDFDWEYPGAFAGMNFTGTNADYANFLTLATELRAAIGSGKEITSAMSASPAKLAGFDWPAMSAVLDSIDLMTYDFEGGWSDFAGHNAQLFPHPGQETTTFACSTSVQYLISQGVPRSKIAMGLGFYGRGVVCNGTAALGAPTVKISKTVQPDGPIVTAADFASWEPFDATPTYQRITQLMGSGWTRHWDDVAKVPYLTKGTSFLSYDDSRSIGHKAAYVRDQNLGGVIVWHAFGDLRADSATNDKLPFNPNTDAPLINVVNSVLAGDAIPAEGTEGPSPAGGPLRGLPTLPSRALAFGYLNALRNENGQDQVIADLPAALDAANLEAFDVIITAFAEPKSDGTIGTGLGAFSSCLPAVVAEGHSLDKSVVVSIGGAAPASLATQFATIAASPALRQTFSNNVVAFLDDHDLDGVDIDYEFPADATARANFTLLMQTLYATVKAEDPRYIVMFGGGPGWFMGSFDFAALHPHCDFFFYFGYDWKNPANGPMRKPGSVQWTLANDTLPEASVKGGIDYAIGKGFPASKIVCGLPFYGSNNRSWSAVRDTWAANPAAFIPNADSLEVEIGGEWFTPPDAMKRKMDALLSPSDSVLANSAVIRGVGCWEIGHEHASHPDLSTAFVEWIAGEPVDPVDPPLDPDAGWTSHAMAGGLTLTLQVTDDWGTGYQGQLLLNNQTGAALSTWTIQFDAPFTVASMWDGVYGGKSGNTHTASNPTWGGYSLPNNSTGTIGFTGSGTQSQPTNLKLNGNPVGTSGTPFATWATTRGLLATSQSTDSDGDGRANLIEFLNGSNPLTPGSDGPRHEIRSLTVNGVTADYFCLIIPADIAAADVEYRVISSATPAMSPARLMALYGTTTVAPGKLEAVWRNATPLGSRGFARLEARMK</sequence>
<evidence type="ECO:0000313" key="10">
    <source>
        <dbReference type="EMBL" id="MCW1921346.1"/>
    </source>
</evidence>
<dbReference type="PANTHER" id="PTHR11177">
    <property type="entry name" value="CHITINASE"/>
    <property type="match status" value="1"/>
</dbReference>
<evidence type="ECO:0000256" key="4">
    <source>
        <dbReference type="ARBA" id="ARBA00023024"/>
    </source>
</evidence>
<dbReference type="InterPro" id="IPR012291">
    <property type="entry name" value="CBM2_carb-bd_dom_sf"/>
</dbReference>
<dbReference type="Proteomes" id="UP001320876">
    <property type="component" value="Unassembled WGS sequence"/>
</dbReference>
<evidence type="ECO:0000256" key="1">
    <source>
        <dbReference type="ARBA" id="ARBA00000822"/>
    </source>
</evidence>
<comment type="catalytic activity">
    <reaction evidence="1">
        <text>Random endo-hydrolysis of N-acetyl-beta-D-glucosaminide (1-&gt;4)-beta-linkages in chitin and chitodextrins.</text>
        <dbReference type="EC" id="3.2.1.14"/>
    </reaction>
</comment>
<feature type="domain" description="GH18" evidence="9">
    <location>
        <begin position="517"/>
        <end position="849"/>
    </location>
</feature>
<keyword evidence="5 6" id="KW-0326">Glycosidase</keyword>
<keyword evidence="11" id="KW-1185">Reference proteome</keyword>
<dbReference type="EC" id="3.2.1.14" evidence="2"/>
<evidence type="ECO:0000256" key="7">
    <source>
        <dbReference type="SAM" id="SignalP"/>
    </source>
</evidence>
<evidence type="ECO:0000256" key="2">
    <source>
        <dbReference type="ARBA" id="ARBA00012729"/>
    </source>
</evidence>
<dbReference type="Gene3D" id="3.20.20.80">
    <property type="entry name" value="Glycosidases"/>
    <property type="match status" value="2"/>
</dbReference>
<dbReference type="RefSeq" id="WP_264485455.1">
    <property type="nucleotide sequence ID" value="NZ_JAPDDT010000001.1"/>
</dbReference>
<keyword evidence="4" id="KW-0624">Polysaccharide degradation</keyword>
<keyword evidence="4" id="KW-0119">Carbohydrate metabolism</keyword>
<keyword evidence="3 6" id="KW-0378">Hydrolase</keyword>
<dbReference type="SUPFAM" id="SSF54556">
    <property type="entry name" value="Chitinase insertion domain"/>
    <property type="match status" value="1"/>
</dbReference>
<accession>A0ABT3GCJ6</accession>
<proteinExistence type="predicted"/>
<evidence type="ECO:0000259" key="8">
    <source>
        <dbReference type="PROSITE" id="PS51173"/>
    </source>
</evidence>
<evidence type="ECO:0000256" key="5">
    <source>
        <dbReference type="ARBA" id="ARBA00023295"/>
    </source>
</evidence>
<name>A0ABT3GCJ6_9BACT</name>
<keyword evidence="7" id="KW-0732">Signal</keyword>
<feature type="signal peptide" evidence="7">
    <location>
        <begin position="1"/>
        <end position="19"/>
    </location>
</feature>
<dbReference type="SMART" id="SM00637">
    <property type="entry name" value="CBD_II"/>
    <property type="match status" value="1"/>
</dbReference>
<dbReference type="InterPro" id="IPR029070">
    <property type="entry name" value="Chitinase_insertion_sf"/>
</dbReference>
<gene>
    <name evidence="10" type="ORF">OKA05_02205</name>
</gene>
<dbReference type="Gene3D" id="2.60.40.290">
    <property type="match status" value="1"/>
</dbReference>
<dbReference type="PROSITE" id="PS51910">
    <property type="entry name" value="GH18_2"/>
    <property type="match status" value="2"/>
</dbReference>
<evidence type="ECO:0000259" key="9">
    <source>
        <dbReference type="PROSITE" id="PS51910"/>
    </source>
</evidence>